<dbReference type="AlphaFoldDB" id="A0A1S1NC37"/>
<protein>
    <submittedName>
        <fullName evidence="1">Uncharacterized protein</fullName>
    </submittedName>
</protein>
<name>A0A1S1NC37_9GAMM</name>
<dbReference type="EMBL" id="MNAN01000028">
    <property type="protein sequence ID" value="OHU95881.1"/>
    <property type="molecule type" value="Genomic_DNA"/>
</dbReference>
<dbReference type="STRING" id="327939.BIW53_08660"/>
<sequence length="121" mass="13874">MMLLFVMVCLTCLIFFCFVMSLVKGVNLSPSEQRLKAFLVRSKPCQSEPIAKKSYDQAYDIVMDLGEILESDNDFVKYDGVKVMFKRVSEFRESEQTHHCRMTNSDTSSCDKTVPVLKVVK</sequence>
<dbReference type="Proteomes" id="UP000180253">
    <property type="component" value="Unassembled WGS sequence"/>
</dbReference>
<evidence type="ECO:0000313" key="2">
    <source>
        <dbReference type="Proteomes" id="UP000180253"/>
    </source>
</evidence>
<reference evidence="1 2" key="1">
    <citation type="submission" date="2016-10" db="EMBL/GenBank/DDBJ databases">
        <title>Pseudoalteromonas amylolytica sp. nov., isolated from the surface seawater.</title>
        <authorList>
            <person name="Wu Y.-H."/>
            <person name="Cheng H."/>
            <person name="Jin X.-B."/>
            <person name="Wang C.-S."/>
            <person name="Xu X.-W."/>
        </authorList>
    </citation>
    <scope>NUCLEOTIDE SEQUENCE [LARGE SCALE GENOMIC DNA]</scope>
    <source>
        <strain evidence="1 2">JCM 12483</strain>
    </source>
</reference>
<proteinExistence type="predicted"/>
<gene>
    <name evidence="1" type="ORF">BIW53_08660</name>
</gene>
<organism evidence="1 2">
    <name type="scientific">Pseudoalteromonas byunsanensis</name>
    <dbReference type="NCBI Taxonomy" id="327939"/>
    <lineage>
        <taxon>Bacteria</taxon>
        <taxon>Pseudomonadati</taxon>
        <taxon>Pseudomonadota</taxon>
        <taxon>Gammaproteobacteria</taxon>
        <taxon>Alteromonadales</taxon>
        <taxon>Pseudoalteromonadaceae</taxon>
        <taxon>Pseudoalteromonas</taxon>
    </lineage>
</organism>
<accession>A0A1S1NC37</accession>
<keyword evidence="2" id="KW-1185">Reference proteome</keyword>
<evidence type="ECO:0000313" key="1">
    <source>
        <dbReference type="EMBL" id="OHU95881.1"/>
    </source>
</evidence>
<comment type="caution">
    <text evidence="1">The sequence shown here is derived from an EMBL/GenBank/DDBJ whole genome shotgun (WGS) entry which is preliminary data.</text>
</comment>